<feature type="compositionally biased region" description="Polar residues" evidence="1">
    <location>
        <begin position="44"/>
        <end position="67"/>
    </location>
</feature>
<sequence>MLLLTESTLFFLNLTSSINATTQKLALGGRVTNWVSGVKPGKSEPSSRASSISTREPPSTIFSHNTVSSAATSATQPPTPIPAAQTKYVPDDALTGAFGDEIDDSLEYEATCTEGKQDKGKTKVVSIFDENSDFDEPQVGQGLLQYDDSELELSREPRTPFTQAPNLKSFKRKANEILVLDEVSEAESVVSDWSMEVEGVNNPIVCVDELSQPEPIVVKKEKVLRTTTSTSVTTSVADMDTTPEHMKARDAYCTVDLPAAIQADQRWMNKYLPTIMLWAGSYEDIWVIPDEVLLHHAQLIFDAVYKDLNIVLVHNGVVHSLTAQHISEWHSNFGSTAIIIIVNFMTRNSDCAPSDLATSLVRDWAFLYENPDSPSPLTAYCSPFILQLLDTAHLNVIKGYVEVPSFDMHELVMSGMSRPLCCSALGLIKNKQVKVQDELSSASRSKVVIELPKVLNKSMGTPFLFSATLWSKPTKAFIKSILSKPAGYVEATIEMARTTVNDTTDTPSSLLDDEESESDERAITYRCE</sequence>
<dbReference type="RefSeq" id="XP_041299192.1">
    <property type="nucleotide sequence ID" value="XM_041443285.1"/>
</dbReference>
<feature type="compositionally biased region" description="Low complexity" evidence="1">
    <location>
        <begin position="68"/>
        <end position="86"/>
    </location>
</feature>
<comment type="caution">
    <text evidence="3">The sequence shown here is derived from an EMBL/GenBank/DDBJ whole genome shotgun (WGS) entry which is preliminary data.</text>
</comment>
<organism evidence="3 4">
    <name type="scientific">Suillus discolor</name>
    <dbReference type="NCBI Taxonomy" id="1912936"/>
    <lineage>
        <taxon>Eukaryota</taxon>
        <taxon>Fungi</taxon>
        <taxon>Dikarya</taxon>
        <taxon>Basidiomycota</taxon>
        <taxon>Agaricomycotina</taxon>
        <taxon>Agaricomycetes</taxon>
        <taxon>Agaricomycetidae</taxon>
        <taxon>Boletales</taxon>
        <taxon>Suillineae</taxon>
        <taxon>Suillaceae</taxon>
        <taxon>Suillus</taxon>
    </lineage>
</organism>
<accession>A0A9P7FIR7</accession>
<dbReference type="GeneID" id="64705544"/>
<dbReference type="AlphaFoldDB" id="A0A9P7FIR7"/>
<feature type="compositionally biased region" description="Basic and acidic residues" evidence="1">
    <location>
        <begin position="519"/>
        <end position="528"/>
    </location>
</feature>
<evidence type="ECO:0000313" key="3">
    <source>
        <dbReference type="EMBL" id="KAG2119083.1"/>
    </source>
</evidence>
<keyword evidence="2" id="KW-0732">Signal</keyword>
<keyword evidence="4" id="KW-1185">Reference proteome</keyword>
<dbReference type="Proteomes" id="UP000823399">
    <property type="component" value="Unassembled WGS sequence"/>
</dbReference>
<dbReference type="OrthoDB" id="2662900at2759"/>
<feature type="region of interest" description="Disordered" evidence="1">
    <location>
        <begin position="36"/>
        <end position="86"/>
    </location>
</feature>
<name>A0A9P7FIR7_9AGAM</name>
<reference evidence="3" key="1">
    <citation type="journal article" date="2020" name="New Phytol.">
        <title>Comparative genomics reveals dynamic genome evolution in host specialist ectomycorrhizal fungi.</title>
        <authorList>
            <person name="Lofgren L.A."/>
            <person name="Nguyen N.H."/>
            <person name="Vilgalys R."/>
            <person name="Ruytinx J."/>
            <person name="Liao H.L."/>
            <person name="Branco S."/>
            <person name="Kuo A."/>
            <person name="LaButti K."/>
            <person name="Lipzen A."/>
            <person name="Andreopoulos W."/>
            <person name="Pangilinan J."/>
            <person name="Riley R."/>
            <person name="Hundley H."/>
            <person name="Na H."/>
            <person name="Barry K."/>
            <person name="Grigoriev I.V."/>
            <person name="Stajich J.E."/>
            <person name="Kennedy P.G."/>
        </authorList>
    </citation>
    <scope>NUCLEOTIDE SEQUENCE</scope>
    <source>
        <strain evidence="3">FC423</strain>
    </source>
</reference>
<gene>
    <name evidence="3" type="ORF">F5147DRAFT_801844</name>
</gene>
<dbReference type="EMBL" id="JABBWM010000003">
    <property type="protein sequence ID" value="KAG2119083.1"/>
    <property type="molecule type" value="Genomic_DNA"/>
</dbReference>
<protein>
    <submittedName>
        <fullName evidence="3">Uncharacterized protein</fullName>
    </submittedName>
</protein>
<evidence type="ECO:0000313" key="4">
    <source>
        <dbReference type="Proteomes" id="UP000823399"/>
    </source>
</evidence>
<proteinExistence type="predicted"/>
<feature type="signal peptide" evidence="2">
    <location>
        <begin position="1"/>
        <end position="20"/>
    </location>
</feature>
<evidence type="ECO:0000256" key="2">
    <source>
        <dbReference type="SAM" id="SignalP"/>
    </source>
</evidence>
<evidence type="ECO:0000256" key="1">
    <source>
        <dbReference type="SAM" id="MobiDB-lite"/>
    </source>
</evidence>
<feature type="region of interest" description="Disordered" evidence="1">
    <location>
        <begin position="500"/>
        <end position="528"/>
    </location>
</feature>
<feature type="chain" id="PRO_5040476485" evidence="2">
    <location>
        <begin position="21"/>
        <end position="528"/>
    </location>
</feature>